<dbReference type="PANTHER" id="PTHR40465:SF1">
    <property type="entry name" value="DUF6534 DOMAIN-CONTAINING PROTEIN"/>
    <property type="match status" value="1"/>
</dbReference>
<feature type="transmembrane region" description="Helical" evidence="2">
    <location>
        <begin position="12"/>
        <end position="36"/>
    </location>
</feature>
<dbReference type="EMBL" id="KN837278">
    <property type="protein sequence ID" value="KIJ29674.1"/>
    <property type="molecule type" value="Genomic_DNA"/>
</dbReference>
<reference evidence="4 5" key="1">
    <citation type="submission" date="2014-06" db="EMBL/GenBank/DDBJ databases">
        <title>Evolutionary Origins and Diversification of the Mycorrhizal Mutualists.</title>
        <authorList>
            <consortium name="DOE Joint Genome Institute"/>
            <consortium name="Mycorrhizal Genomics Consortium"/>
            <person name="Kohler A."/>
            <person name="Kuo A."/>
            <person name="Nagy L.G."/>
            <person name="Floudas D."/>
            <person name="Copeland A."/>
            <person name="Barry K.W."/>
            <person name="Cichocki N."/>
            <person name="Veneault-Fourrey C."/>
            <person name="LaButti K."/>
            <person name="Lindquist E.A."/>
            <person name="Lipzen A."/>
            <person name="Lundell T."/>
            <person name="Morin E."/>
            <person name="Murat C."/>
            <person name="Riley R."/>
            <person name="Ohm R."/>
            <person name="Sun H."/>
            <person name="Tunlid A."/>
            <person name="Henrissat B."/>
            <person name="Grigoriev I.V."/>
            <person name="Hibbett D.S."/>
            <person name="Martin F."/>
        </authorList>
    </citation>
    <scope>NUCLEOTIDE SEQUENCE [LARGE SCALE GENOMIC DNA]</scope>
    <source>
        <strain evidence="4 5">SS14</strain>
    </source>
</reference>
<dbReference type="HOGENOM" id="CLU_046025_5_0_1"/>
<protein>
    <recommendedName>
        <fullName evidence="3">DUF6534 domain-containing protein</fullName>
    </recommendedName>
</protein>
<dbReference type="Pfam" id="PF20152">
    <property type="entry name" value="DUF6534"/>
    <property type="match status" value="1"/>
</dbReference>
<sequence>MSGVDLGHTFGSAAVSSFLGAGLFGFTFLQTYTYFIHKSTYDPLAMKLGVFLVWVLDCMQAVFLVWAVYWYLVQNYFNPLALSAIHWPLPLSWMMSTTHDAYDDRVSGALSLKRELRESTTDVNLSVSDYNHHQLLCTANLEANKNALLTGIIGLTTLGQFASTLTTFIRISMQLDIISAELTRQIGPTLTSQQVFASISNNLISGSLIYYNYKKTGSFLGKDGWIEGVLTILVDYATLAGFLQLVYLAMCLAYPKTFLSLPYQVATGKLLVNALLAQLNARDMNKISDDLKKPTLQLTTIPRFGPINLSMGPRASVARSAAEEDSPHSTTSKQFIDLELERKAPKN</sequence>
<dbReference type="AlphaFoldDB" id="A0A0C9U5V4"/>
<dbReference type="PANTHER" id="PTHR40465">
    <property type="entry name" value="CHROMOSOME 1, WHOLE GENOME SHOTGUN SEQUENCE"/>
    <property type="match status" value="1"/>
</dbReference>
<evidence type="ECO:0000313" key="4">
    <source>
        <dbReference type="EMBL" id="KIJ29674.1"/>
    </source>
</evidence>
<dbReference type="Proteomes" id="UP000054279">
    <property type="component" value="Unassembled WGS sequence"/>
</dbReference>
<name>A0A0C9U5V4_SPHS4</name>
<feature type="transmembrane region" description="Helical" evidence="2">
    <location>
        <begin position="148"/>
        <end position="173"/>
    </location>
</feature>
<feature type="transmembrane region" description="Helical" evidence="2">
    <location>
        <begin position="233"/>
        <end position="254"/>
    </location>
</feature>
<keyword evidence="2" id="KW-0472">Membrane</keyword>
<accession>A0A0C9U5V4</accession>
<dbReference type="OrthoDB" id="2895061at2759"/>
<keyword evidence="2" id="KW-0812">Transmembrane</keyword>
<gene>
    <name evidence="4" type="ORF">M422DRAFT_268901</name>
</gene>
<organism evidence="4 5">
    <name type="scientific">Sphaerobolus stellatus (strain SS14)</name>
    <dbReference type="NCBI Taxonomy" id="990650"/>
    <lineage>
        <taxon>Eukaryota</taxon>
        <taxon>Fungi</taxon>
        <taxon>Dikarya</taxon>
        <taxon>Basidiomycota</taxon>
        <taxon>Agaricomycotina</taxon>
        <taxon>Agaricomycetes</taxon>
        <taxon>Phallomycetidae</taxon>
        <taxon>Geastrales</taxon>
        <taxon>Sphaerobolaceae</taxon>
        <taxon>Sphaerobolus</taxon>
    </lineage>
</organism>
<evidence type="ECO:0000259" key="3">
    <source>
        <dbReference type="Pfam" id="PF20152"/>
    </source>
</evidence>
<evidence type="ECO:0000256" key="1">
    <source>
        <dbReference type="SAM" id="MobiDB-lite"/>
    </source>
</evidence>
<feature type="transmembrane region" description="Helical" evidence="2">
    <location>
        <begin position="48"/>
        <end position="72"/>
    </location>
</feature>
<proteinExistence type="predicted"/>
<feature type="region of interest" description="Disordered" evidence="1">
    <location>
        <begin position="315"/>
        <end position="347"/>
    </location>
</feature>
<keyword evidence="2" id="KW-1133">Transmembrane helix</keyword>
<dbReference type="InterPro" id="IPR045339">
    <property type="entry name" value="DUF6534"/>
</dbReference>
<evidence type="ECO:0000256" key="2">
    <source>
        <dbReference type="SAM" id="Phobius"/>
    </source>
</evidence>
<keyword evidence="5" id="KW-1185">Reference proteome</keyword>
<evidence type="ECO:0000313" key="5">
    <source>
        <dbReference type="Proteomes" id="UP000054279"/>
    </source>
</evidence>
<feature type="domain" description="DUF6534" evidence="3">
    <location>
        <begin position="200"/>
        <end position="283"/>
    </location>
</feature>